<dbReference type="InterPro" id="IPR030395">
    <property type="entry name" value="GP_PDE_dom"/>
</dbReference>
<dbReference type="Pfam" id="PF03009">
    <property type="entry name" value="GDPD"/>
    <property type="match status" value="1"/>
</dbReference>
<dbReference type="EMBL" id="PYUC01000018">
    <property type="protein sequence ID" value="PTB17537.1"/>
    <property type="molecule type" value="Genomic_DNA"/>
</dbReference>
<keyword evidence="1" id="KW-0732">Signal</keyword>
<evidence type="ECO:0000256" key="1">
    <source>
        <dbReference type="SAM" id="SignalP"/>
    </source>
</evidence>
<protein>
    <submittedName>
        <fullName evidence="3">Glycerophosphodiester phosphodiesterase 1</fullName>
    </submittedName>
</protein>
<dbReference type="PROSITE" id="PS51704">
    <property type="entry name" value="GP_PDE"/>
    <property type="match status" value="1"/>
</dbReference>
<dbReference type="PANTHER" id="PTHR46320:SF1">
    <property type="entry name" value="GLYCEROPHOSPHODIESTER PHOSPHODIESTERASE 1"/>
    <property type="match status" value="1"/>
</dbReference>
<feature type="domain" description="GP-PDE" evidence="2">
    <location>
        <begin position="57"/>
        <end position="302"/>
    </location>
</feature>
<dbReference type="Gene3D" id="3.20.20.190">
    <property type="entry name" value="Phosphatidylinositol (PI) phosphodiesterase"/>
    <property type="match status" value="1"/>
</dbReference>
<dbReference type="InterPro" id="IPR017946">
    <property type="entry name" value="PLC-like_Pdiesterase_TIM-brl"/>
</dbReference>
<gene>
    <name evidence="3" type="ORF">C9I57_28055</name>
</gene>
<proteinExistence type="predicted"/>
<dbReference type="CDD" id="cd08566">
    <property type="entry name" value="GDPD_AtGDE_like"/>
    <property type="match status" value="1"/>
</dbReference>
<dbReference type="Proteomes" id="UP000240638">
    <property type="component" value="Unassembled WGS sequence"/>
</dbReference>
<dbReference type="GO" id="GO:0006644">
    <property type="term" value="P:phospholipid metabolic process"/>
    <property type="evidence" value="ECO:0007669"/>
    <property type="project" value="TreeGrafter"/>
</dbReference>
<dbReference type="SUPFAM" id="SSF51695">
    <property type="entry name" value="PLC-like phosphodiesterases"/>
    <property type="match status" value="1"/>
</dbReference>
<dbReference type="GO" id="GO:0008889">
    <property type="term" value="F:glycerophosphodiester phosphodiesterase activity"/>
    <property type="evidence" value="ECO:0007669"/>
    <property type="project" value="TreeGrafter"/>
</dbReference>
<sequence>MNFFSIQLRRLLGAVFCTIAALSDTALADGPQHYDPERILEAFRNPYTGPDEIDRTIGIVAHRGVVSSGCPENSLCSIQNTYNNGIEAIELDVKQSSEGTPYLFHDNNVGRVDATSGFDIYTGKGWNADVRSLPDATLDKIMLRDKQFRITGYNALSLEEALDRVKSDYPNMLVILDIKTLDAVSRAADIALHRGMQNMVVLKFFATLAAAEPENIVKYTKGVAFAPMIYARDEDEIANRYTDLGCEQAMAHFPVITVVHYHQCLVNSWLDKASEQSNFAWIEVGNKNPVDGDPTYDLVKDVRDGRKAMGAFNPVKEYRQDANDGRWYIRSNGTCCASLDDYLTDTMHFGNETADRRPNVDLQLENGFTSITTDDPVGAAAAASRSGMRDTSRYY</sequence>
<accession>A0A2T3XM70</accession>
<dbReference type="GO" id="GO:0006580">
    <property type="term" value="P:ethanolamine metabolic process"/>
    <property type="evidence" value="ECO:0007669"/>
    <property type="project" value="TreeGrafter"/>
</dbReference>
<feature type="signal peptide" evidence="1">
    <location>
        <begin position="1"/>
        <end position="28"/>
    </location>
</feature>
<evidence type="ECO:0000259" key="2">
    <source>
        <dbReference type="PROSITE" id="PS51704"/>
    </source>
</evidence>
<comment type="caution">
    <text evidence="3">The sequence shown here is derived from an EMBL/GenBank/DDBJ whole genome shotgun (WGS) entry which is preliminary data.</text>
</comment>
<organism evidence="3 4">
    <name type="scientific">Trinickia symbiotica</name>
    <dbReference type="NCBI Taxonomy" id="863227"/>
    <lineage>
        <taxon>Bacteria</taxon>
        <taxon>Pseudomonadati</taxon>
        <taxon>Pseudomonadota</taxon>
        <taxon>Betaproteobacteria</taxon>
        <taxon>Burkholderiales</taxon>
        <taxon>Burkholderiaceae</taxon>
        <taxon>Trinickia</taxon>
    </lineage>
</organism>
<dbReference type="RefSeq" id="WP_107153832.1">
    <property type="nucleotide sequence ID" value="NZ_PYUC01000018.1"/>
</dbReference>
<feature type="chain" id="PRO_5015697510" evidence="1">
    <location>
        <begin position="29"/>
        <end position="395"/>
    </location>
</feature>
<dbReference type="GO" id="GO:0070291">
    <property type="term" value="P:N-acylethanolamine metabolic process"/>
    <property type="evidence" value="ECO:0007669"/>
    <property type="project" value="TreeGrafter"/>
</dbReference>
<evidence type="ECO:0000313" key="4">
    <source>
        <dbReference type="Proteomes" id="UP000240638"/>
    </source>
</evidence>
<dbReference type="PANTHER" id="PTHR46320">
    <property type="entry name" value="GLYCEROPHOSPHODIESTER PHOSPHODIESTERASE 1"/>
    <property type="match status" value="1"/>
</dbReference>
<evidence type="ECO:0000313" key="3">
    <source>
        <dbReference type="EMBL" id="PTB17537.1"/>
    </source>
</evidence>
<dbReference type="AlphaFoldDB" id="A0A2T3XM70"/>
<dbReference type="GO" id="GO:0005886">
    <property type="term" value="C:plasma membrane"/>
    <property type="evidence" value="ECO:0007669"/>
    <property type="project" value="TreeGrafter"/>
</dbReference>
<name>A0A2T3XM70_9BURK</name>
<reference evidence="3 4" key="1">
    <citation type="submission" date="2018-03" db="EMBL/GenBank/DDBJ databases">
        <title>Whole genome analyses suggest that Burkholderia sensu lato contains two further novel genera in the rhizoxinica-symbiotica group Mycetohabitans gen. nov., and Trinickia gen. nov.: implications for the evolution of diazotrophy and nodulation in the Burkholderiaceae.</title>
        <authorList>
            <person name="Estrada De Los Santos P."/>
            <person name="Palmer M."/>
            <person name="Chavez-Ramirez B."/>
            <person name="Steenkamp E.T."/>
            <person name="Hirsch A.M."/>
            <person name="Manyaka P."/>
            <person name="Maluk M."/>
            <person name="Lafos M."/>
            <person name="Crook M."/>
            <person name="Gross E."/>
            <person name="Simon M.F."/>
            <person name="Bueno Dos Reis Junior F."/>
            <person name="Poole P.S."/>
            <person name="Venter S.N."/>
            <person name="James E.K."/>
        </authorList>
    </citation>
    <scope>NUCLEOTIDE SEQUENCE [LARGE SCALE GENOMIC DNA]</scope>
    <source>
        <strain evidence="3 4">JPY-366</strain>
    </source>
</reference>